<feature type="binding site" evidence="12">
    <location>
        <position position="117"/>
    </location>
    <ligand>
        <name>K(+)</name>
        <dbReference type="ChEBI" id="CHEBI:29103"/>
    </ligand>
</feature>
<keyword evidence="6" id="KW-0633">Potassium transport</keyword>
<gene>
    <name evidence="14" type="primary">trkG</name>
    <name evidence="14" type="ORF">Pla163_18120</name>
</gene>
<keyword evidence="11 13" id="KW-0472">Membrane</keyword>
<dbReference type="PIRSF" id="PIRSF006247">
    <property type="entry name" value="TrkH"/>
    <property type="match status" value="1"/>
</dbReference>
<comment type="similarity">
    <text evidence="2">Belongs to the TrkH potassium transport family.</text>
</comment>
<dbReference type="InterPro" id="IPR004772">
    <property type="entry name" value="TrkH"/>
</dbReference>
<evidence type="ECO:0000256" key="9">
    <source>
        <dbReference type="ARBA" id="ARBA00022989"/>
    </source>
</evidence>
<evidence type="ECO:0000256" key="11">
    <source>
        <dbReference type="ARBA" id="ARBA00023136"/>
    </source>
</evidence>
<dbReference type="GO" id="GO:0015379">
    <property type="term" value="F:potassium:chloride symporter activity"/>
    <property type="evidence" value="ECO:0007669"/>
    <property type="project" value="InterPro"/>
</dbReference>
<dbReference type="RefSeq" id="WP_145186718.1">
    <property type="nucleotide sequence ID" value="NZ_CP036290.1"/>
</dbReference>
<feature type="transmembrane region" description="Helical" evidence="13">
    <location>
        <begin position="77"/>
        <end position="97"/>
    </location>
</feature>
<dbReference type="Pfam" id="PF02386">
    <property type="entry name" value="TrkH"/>
    <property type="match status" value="2"/>
</dbReference>
<evidence type="ECO:0000256" key="12">
    <source>
        <dbReference type="PIRSR" id="PIRSR006247-1"/>
    </source>
</evidence>
<proteinExistence type="inferred from homology"/>
<accession>A0A518CZP9</accession>
<feature type="binding site" evidence="12">
    <location>
        <position position="343"/>
    </location>
    <ligand>
        <name>K(+)</name>
        <dbReference type="ChEBI" id="CHEBI:29103"/>
    </ligand>
</feature>
<evidence type="ECO:0000313" key="15">
    <source>
        <dbReference type="Proteomes" id="UP000319342"/>
    </source>
</evidence>
<comment type="subcellular location">
    <subcellularLocation>
        <location evidence="1">Cell inner membrane</location>
        <topology evidence="1">Multi-pass membrane protein</topology>
    </subcellularLocation>
</comment>
<feature type="binding site" evidence="12">
    <location>
        <position position="225"/>
    </location>
    <ligand>
        <name>K(+)</name>
        <dbReference type="ChEBI" id="CHEBI:29103"/>
    </ligand>
</feature>
<keyword evidence="4" id="KW-1003">Cell membrane</keyword>
<dbReference type="EMBL" id="CP036290">
    <property type="protein sequence ID" value="QDU84700.1"/>
    <property type="molecule type" value="Genomic_DNA"/>
</dbReference>
<dbReference type="Proteomes" id="UP000319342">
    <property type="component" value="Chromosome"/>
</dbReference>
<keyword evidence="10" id="KW-0406">Ion transport</keyword>
<name>A0A518CZP9_9BACT</name>
<feature type="binding site" evidence="12">
    <location>
        <position position="118"/>
    </location>
    <ligand>
        <name>K(+)</name>
        <dbReference type="ChEBI" id="CHEBI:29103"/>
    </ligand>
</feature>
<feature type="transmembrane region" description="Helical" evidence="13">
    <location>
        <begin position="281"/>
        <end position="302"/>
    </location>
</feature>
<evidence type="ECO:0000256" key="8">
    <source>
        <dbReference type="ARBA" id="ARBA00022958"/>
    </source>
</evidence>
<dbReference type="GO" id="GO:0005886">
    <property type="term" value="C:plasma membrane"/>
    <property type="evidence" value="ECO:0007669"/>
    <property type="project" value="UniProtKB-SubCell"/>
</dbReference>
<keyword evidence="3" id="KW-0813">Transport</keyword>
<feature type="transmembrane region" description="Helical" evidence="13">
    <location>
        <begin position="189"/>
        <end position="209"/>
    </location>
</feature>
<evidence type="ECO:0000256" key="13">
    <source>
        <dbReference type="SAM" id="Phobius"/>
    </source>
</evidence>
<feature type="transmembrane region" description="Helical" evidence="13">
    <location>
        <begin position="141"/>
        <end position="158"/>
    </location>
</feature>
<evidence type="ECO:0000256" key="1">
    <source>
        <dbReference type="ARBA" id="ARBA00004429"/>
    </source>
</evidence>
<dbReference type="PANTHER" id="PTHR32024">
    <property type="entry name" value="TRK SYSTEM POTASSIUM UPTAKE PROTEIN TRKG-RELATED"/>
    <property type="match status" value="1"/>
</dbReference>
<keyword evidence="9 13" id="KW-1133">Transmembrane helix</keyword>
<evidence type="ECO:0000313" key="14">
    <source>
        <dbReference type="EMBL" id="QDU84700.1"/>
    </source>
</evidence>
<feature type="transmembrane region" description="Helical" evidence="13">
    <location>
        <begin position="425"/>
        <end position="444"/>
    </location>
</feature>
<evidence type="ECO:0000256" key="10">
    <source>
        <dbReference type="ARBA" id="ARBA00023065"/>
    </source>
</evidence>
<dbReference type="AlphaFoldDB" id="A0A518CZP9"/>
<keyword evidence="12" id="KW-0479">Metal-binding</keyword>
<organism evidence="14 15">
    <name type="scientific">Rohdeia mirabilis</name>
    <dbReference type="NCBI Taxonomy" id="2528008"/>
    <lineage>
        <taxon>Bacteria</taxon>
        <taxon>Pseudomonadati</taxon>
        <taxon>Planctomycetota</taxon>
        <taxon>Planctomycetia</taxon>
        <taxon>Planctomycetia incertae sedis</taxon>
        <taxon>Rohdeia</taxon>
    </lineage>
</organism>
<evidence type="ECO:0000256" key="5">
    <source>
        <dbReference type="ARBA" id="ARBA00022519"/>
    </source>
</evidence>
<keyword evidence="15" id="KW-1185">Reference proteome</keyword>
<protein>
    <submittedName>
        <fullName evidence="14">Trk system potassium uptake protein TrkG</fullName>
    </submittedName>
</protein>
<feature type="binding site" evidence="12">
    <location>
        <position position="459"/>
    </location>
    <ligand>
        <name>K(+)</name>
        <dbReference type="ChEBI" id="CHEBI:29103"/>
    </ligand>
</feature>
<evidence type="ECO:0000256" key="3">
    <source>
        <dbReference type="ARBA" id="ARBA00022448"/>
    </source>
</evidence>
<feature type="transmembrane region" description="Helical" evidence="13">
    <location>
        <begin position="37"/>
        <end position="56"/>
    </location>
</feature>
<keyword evidence="8 12" id="KW-0630">Potassium</keyword>
<keyword evidence="7 13" id="KW-0812">Transmembrane</keyword>
<dbReference type="PANTHER" id="PTHR32024:SF2">
    <property type="entry name" value="TRK SYSTEM POTASSIUM UPTAKE PROTEIN TRKG-RELATED"/>
    <property type="match status" value="1"/>
</dbReference>
<feature type="transmembrane region" description="Helical" evidence="13">
    <location>
        <begin position="482"/>
        <end position="503"/>
    </location>
</feature>
<evidence type="ECO:0000256" key="6">
    <source>
        <dbReference type="ARBA" id="ARBA00022538"/>
    </source>
</evidence>
<feature type="transmembrane region" description="Helical" evidence="13">
    <location>
        <begin position="12"/>
        <end position="31"/>
    </location>
</feature>
<dbReference type="OrthoDB" id="9810952at2"/>
<reference evidence="14 15" key="1">
    <citation type="submission" date="2019-02" db="EMBL/GenBank/DDBJ databases">
        <title>Deep-cultivation of Planctomycetes and their phenomic and genomic characterization uncovers novel biology.</title>
        <authorList>
            <person name="Wiegand S."/>
            <person name="Jogler M."/>
            <person name="Boedeker C."/>
            <person name="Pinto D."/>
            <person name="Vollmers J."/>
            <person name="Rivas-Marin E."/>
            <person name="Kohn T."/>
            <person name="Peeters S.H."/>
            <person name="Heuer A."/>
            <person name="Rast P."/>
            <person name="Oberbeckmann S."/>
            <person name="Bunk B."/>
            <person name="Jeske O."/>
            <person name="Meyerdierks A."/>
            <person name="Storesund J.E."/>
            <person name="Kallscheuer N."/>
            <person name="Luecker S."/>
            <person name="Lage O.M."/>
            <person name="Pohl T."/>
            <person name="Merkel B.J."/>
            <person name="Hornburger P."/>
            <person name="Mueller R.-W."/>
            <person name="Bruemmer F."/>
            <person name="Labrenz M."/>
            <person name="Spormann A.M."/>
            <person name="Op den Camp H."/>
            <person name="Overmann J."/>
            <person name="Amann R."/>
            <person name="Jetten M.S.M."/>
            <person name="Mascher T."/>
            <person name="Medema M.H."/>
            <person name="Devos D.P."/>
            <person name="Kaster A.-K."/>
            <person name="Ovreas L."/>
            <person name="Rohde M."/>
            <person name="Galperin M.Y."/>
            <person name="Jogler C."/>
        </authorList>
    </citation>
    <scope>NUCLEOTIDE SEQUENCE [LARGE SCALE GENOMIC DNA]</scope>
    <source>
        <strain evidence="14 15">Pla163</strain>
    </source>
</reference>
<evidence type="ECO:0000256" key="7">
    <source>
        <dbReference type="ARBA" id="ARBA00022692"/>
    </source>
</evidence>
<sequence length="509" mass="54351">MNLRAVLWLQSRVMLLLAVFMLVPAGVAWLFDETRDAYTFCLSAGIVAAVAGLVGWRNRGSITTPEGRPDFFRREGLAAVGLSWLVAAVVGALPYLLTGAIPAPTDAFFESASGFTTTGSTILSGDQLAALGKGVAFWRSFTHWLGGIGIVLVFVVLFPTGGRSLFRSEVPGIAREAVQQRVRDSARGLARIYVGLTVVEVLVLMWAGLDLYEASIHAFGTIATGGFSNHPESVAYFASWIVEAILVLFMFLAGINFAVYDTMLRQGLRRGLSAVVKSSEIRVYTGMIVGATLLMAGVLWFWGGSNGHSGDQFATVAGLPDYSSLTLCLRDSMFAAVSVQTSTGYGTADFNQWPELCRFVLMFLAFVGACAGSTGGGLKVVRFLIVAKVAVRGVLAFSRPRAIHNVRVDGVTLDERTVSSVTGYFGLWVLVMLGGTAALSAFGMDLTSALTGTLACLNNIGPGLEVLGPASHFGDVPVLGKLLLSILMILGRLEFYALVVLVLPRFWRS</sequence>
<evidence type="ECO:0000256" key="2">
    <source>
        <dbReference type="ARBA" id="ARBA00009137"/>
    </source>
</evidence>
<feature type="transmembrane region" description="Helical" evidence="13">
    <location>
        <begin position="237"/>
        <end position="260"/>
    </location>
</feature>
<dbReference type="GO" id="GO:0046872">
    <property type="term" value="F:metal ion binding"/>
    <property type="evidence" value="ECO:0007669"/>
    <property type="project" value="UniProtKB-KW"/>
</dbReference>
<dbReference type="InterPro" id="IPR003445">
    <property type="entry name" value="Cat_transpt"/>
</dbReference>
<evidence type="ECO:0000256" key="4">
    <source>
        <dbReference type="ARBA" id="ARBA00022475"/>
    </source>
</evidence>
<keyword evidence="5" id="KW-0997">Cell inner membrane</keyword>
<feature type="transmembrane region" description="Helical" evidence="13">
    <location>
        <begin position="359"/>
        <end position="378"/>
    </location>
</feature>